<feature type="transmembrane region" description="Helical" evidence="5">
    <location>
        <begin position="529"/>
        <end position="549"/>
    </location>
</feature>
<evidence type="ECO:0000256" key="2">
    <source>
        <dbReference type="ARBA" id="ARBA00022692"/>
    </source>
</evidence>
<feature type="transmembrane region" description="Helical" evidence="5">
    <location>
        <begin position="486"/>
        <end position="509"/>
    </location>
</feature>
<dbReference type="InterPro" id="IPR035906">
    <property type="entry name" value="MetI-like_sf"/>
</dbReference>
<feature type="transmembrane region" description="Helical" evidence="5">
    <location>
        <begin position="198"/>
        <end position="220"/>
    </location>
</feature>
<keyword evidence="8" id="KW-1185">Reference proteome</keyword>
<name>A0A4R1R8W3_HYDET</name>
<dbReference type="InterPro" id="IPR000515">
    <property type="entry name" value="MetI-like"/>
</dbReference>
<dbReference type="SUPFAM" id="SSF161098">
    <property type="entry name" value="MetI-like"/>
    <property type="match status" value="2"/>
</dbReference>
<gene>
    <name evidence="7" type="ORF">EDC14_103255</name>
</gene>
<feature type="transmembrane region" description="Helical" evidence="5">
    <location>
        <begin position="75"/>
        <end position="98"/>
    </location>
</feature>
<feature type="transmembrane region" description="Helical" evidence="5">
    <location>
        <begin position="23"/>
        <end position="44"/>
    </location>
</feature>
<evidence type="ECO:0000313" key="7">
    <source>
        <dbReference type="EMBL" id="TCL61822.1"/>
    </source>
</evidence>
<sequence length="561" mass="60854">MDLKYSTMAAGPVVNKKRISDPLITVAIILIWLSLLIFIVYPLARSLWISLVVDGKLSLAHYGYVFTHQWLLTPLYNSLGLGVLVATLSTIIGFGYAYGLNRTNMPAKGIFRQLALLPVISPPFMFALSVILLLGKNGLITKLLGLTHFDIYGLPGLVLVQSLTMFPIAYLVLDGVLKAINPDMEDSAFNLGATRFQVFSTVTLPLALPGIASAWLLVFVTSLADFGNPMVLGGGFDVLSVQAYLQVTGMFNVARGATLAVILLVPAMIAFYLQRYWIAKRSYVTVTGKPTSAGVAGVTPVTKWLLTAFASLLSLTILGFYAVIIYGCFVKLWGYNWSFTLENFTYAWDIGKDSMMATVTMAGIATAISGILAMVVAFLMVRKDFFGKKAMGFVTLMGYAVPGTLVGIGYIQAFNSPPLMLTGTMWIIVFCFIFREIPVGIESGVATLNQIDPAIEEASSNLGADSRYTFTHVTLPLIKSAFFASLAYSFVRSMTAVSAVIFLVTARWYHLTALVLSQTEIMRLGAASVLSLFTIIIVMLAFVIIRWCLGSSANSAPRIGG</sequence>
<feature type="transmembrane region" description="Helical" evidence="5">
    <location>
        <begin position="355"/>
        <end position="381"/>
    </location>
</feature>
<feature type="transmembrane region" description="Helical" evidence="5">
    <location>
        <begin position="253"/>
        <end position="273"/>
    </location>
</feature>
<dbReference type="AlphaFoldDB" id="A0A4R1R8W3"/>
<feature type="transmembrane region" description="Helical" evidence="5">
    <location>
        <begin position="393"/>
        <end position="411"/>
    </location>
</feature>
<evidence type="ECO:0000313" key="8">
    <source>
        <dbReference type="Proteomes" id="UP000295008"/>
    </source>
</evidence>
<dbReference type="PROSITE" id="PS50928">
    <property type="entry name" value="ABC_TM1"/>
    <property type="match status" value="2"/>
</dbReference>
<feature type="transmembrane region" description="Helical" evidence="5">
    <location>
        <begin position="110"/>
        <end position="134"/>
    </location>
</feature>
<evidence type="ECO:0000259" key="6">
    <source>
        <dbReference type="PROSITE" id="PS50928"/>
    </source>
</evidence>
<dbReference type="GO" id="GO:0055085">
    <property type="term" value="P:transmembrane transport"/>
    <property type="evidence" value="ECO:0007669"/>
    <property type="project" value="InterPro"/>
</dbReference>
<feature type="transmembrane region" description="Helical" evidence="5">
    <location>
        <begin position="312"/>
        <end position="335"/>
    </location>
</feature>
<evidence type="ECO:0000256" key="3">
    <source>
        <dbReference type="ARBA" id="ARBA00022989"/>
    </source>
</evidence>
<evidence type="ECO:0000256" key="1">
    <source>
        <dbReference type="ARBA" id="ARBA00004141"/>
    </source>
</evidence>
<evidence type="ECO:0000256" key="4">
    <source>
        <dbReference type="ARBA" id="ARBA00023136"/>
    </source>
</evidence>
<dbReference type="CDD" id="cd06261">
    <property type="entry name" value="TM_PBP2"/>
    <property type="match status" value="2"/>
</dbReference>
<evidence type="ECO:0000256" key="5">
    <source>
        <dbReference type="RuleBase" id="RU363032"/>
    </source>
</evidence>
<keyword evidence="3 5" id="KW-1133">Transmembrane helix</keyword>
<comment type="similarity">
    <text evidence="5">Belongs to the binding-protein-dependent transport system permease family.</text>
</comment>
<feature type="domain" description="ABC transmembrane type-1" evidence="6">
    <location>
        <begin position="355"/>
        <end position="545"/>
    </location>
</feature>
<reference evidence="7 8" key="1">
    <citation type="submission" date="2019-03" db="EMBL/GenBank/DDBJ databases">
        <title>Genomic Encyclopedia of Type Strains, Phase IV (KMG-IV): sequencing the most valuable type-strain genomes for metagenomic binning, comparative biology and taxonomic classification.</title>
        <authorList>
            <person name="Goeker M."/>
        </authorList>
    </citation>
    <scope>NUCLEOTIDE SEQUENCE [LARGE SCALE GENOMIC DNA]</scope>
    <source>
        <strain evidence="7 8">LX-B</strain>
    </source>
</reference>
<keyword evidence="2 5" id="KW-0812">Transmembrane</keyword>
<feature type="transmembrane region" description="Helical" evidence="5">
    <location>
        <begin position="154"/>
        <end position="177"/>
    </location>
</feature>
<organism evidence="7 8">
    <name type="scientific">Hydrogenispora ethanolica</name>
    <dbReference type="NCBI Taxonomy" id="1082276"/>
    <lineage>
        <taxon>Bacteria</taxon>
        <taxon>Bacillati</taxon>
        <taxon>Bacillota</taxon>
        <taxon>Hydrogenispora</taxon>
    </lineage>
</organism>
<protein>
    <submittedName>
        <fullName evidence="7">Iron(III) transport system permease protein</fullName>
    </submittedName>
</protein>
<comment type="caution">
    <text evidence="7">The sequence shown here is derived from an EMBL/GenBank/DDBJ whole genome shotgun (WGS) entry which is preliminary data.</text>
</comment>
<dbReference type="PANTHER" id="PTHR43496:SF1">
    <property type="entry name" value="POLYGALACTURONAN_RHAMNOGALACTURONAN TRANSPORT SYSTEM PERMEASE PROTEIN YTEP"/>
    <property type="match status" value="1"/>
</dbReference>
<proteinExistence type="inferred from homology"/>
<dbReference type="GO" id="GO:0005886">
    <property type="term" value="C:plasma membrane"/>
    <property type="evidence" value="ECO:0007669"/>
    <property type="project" value="UniProtKB-SubCell"/>
</dbReference>
<dbReference type="Gene3D" id="1.10.3720.10">
    <property type="entry name" value="MetI-like"/>
    <property type="match status" value="2"/>
</dbReference>
<accession>A0A4R1R8W3</accession>
<dbReference type="PANTHER" id="PTHR43496">
    <property type="entry name" value="PROTEIN LPLB"/>
    <property type="match status" value="1"/>
</dbReference>
<keyword evidence="4 5" id="KW-0472">Membrane</keyword>
<comment type="subcellular location">
    <subcellularLocation>
        <location evidence="5">Cell membrane</location>
        <topology evidence="5">Multi-pass membrane protein</topology>
    </subcellularLocation>
    <subcellularLocation>
        <location evidence="1">Membrane</location>
        <topology evidence="1">Multi-pass membrane protein</topology>
    </subcellularLocation>
</comment>
<keyword evidence="5" id="KW-0813">Transport</keyword>
<dbReference type="Pfam" id="PF00528">
    <property type="entry name" value="BPD_transp_1"/>
    <property type="match status" value="2"/>
</dbReference>
<dbReference type="EMBL" id="SLUN01000032">
    <property type="protein sequence ID" value="TCL61822.1"/>
    <property type="molecule type" value="Genomic_DNA"/>
</dbReference>
<feature type="domain" description="ABC transmembrane type-1" evidence="6">
    <location>
        <begin position="75"/>
        <end position="274"/>
    </location>
</feature>
<dbReference type="Proteomes" id="UP000295008">
    <property type="component" value="Unassembled WGS sequence"/>
</dbReference>